<name>A0A4Y7IT56_PAPSO</name>
<proteinExistence type="inferred from homology"/>
<protein>
    <submittedName>
        <fullName evidence="5">Uncharacterized protein</fullName>
    </submittedName>
</protein>
<reference evidence="5 6" key="1">
    <citation type="journal article" date="2018" name="Science">
        <title>The opium poppy genome and morphinan production.</title>
        <authorList>
            <person name="Guo L."/>
            <person name="Winzer T."/>
            <person name="Yang X."/>
            <person name="Li Y."/>
            <person name="Ning Z."/>
            <person name="He Z."/>
            <person name="Teodor R."/>
            <person name="Lu Y."/>
            <person name="Bowser T.A."/>
            <person name="Graham I.A."/>
            <person name="Ye K."/>
        </authorList>
    </citation>
    <scope>NUCLEOTIDE SEQUENCE [LARGE SCALE GENOMIC DNA]</scope>
    <source>
        <strain evidence="6">cv. HN1</strain>
        <tissue evidence="5">Leaves</tissue>
    </source>
</reference>
<evidence type="ECO:0000256" key="1">
    <source>
        <dbReference type="ARBA" id="ARBA00006607"/>
    </source>
</evidence>
<keyword evidence="3" id="KW-0067">ATP-binding</keyword>
<keyword evidence="4" id="KW-0143">Chaperone</keyword>
<dbReference type="InterPro" id="IPR017998">
    <property type="entry name" value="Chaperone_TCP-1"/>
</dbReference>
<keyword evidence="6" id="KW-1185">Reference proteome</keyword>
<evidence type="ECO:0000313" key="5">
    <source>
        <dbReference type="EMBL" id="RZC52063.1"/>
    </source>
</evidence>
<dbReference type="GO" id="GO:0005524">
    <property type="term" value="F:ATP binding"/>
    <property type="evidence" value="ECO:0007669"/>
    <property type="project" value="UniProtKB-KW"/>
</dbReference>
<dbReference type="Gene3D" id="1.10.560.10">
    <property type="entry name" value="GroEL-like equatorial domain"/>
    <property type="match status" value="1"/>
</dbReference>
<dbReference type="PRINTS" id="PR00304">
    <property type="entry name" value="TCOMPLEXTCP1"/>
</dbReference>
<dbReference type="InterPro" id="IPR027413">
    <property type="entry name" value="GROEL-like_equatorial_sf"/>
</dbReference>
<dbReference type="Gramene" id="RZC52063">
    <property type="protein sequence ID" value="RZC52063"/>
    <property type="gene ID" value="C5167_020493"/>
</dbReference>
<evidence type="ECO:0000313" key="6">
    <source>
        <dbReference type="Proteomes" id="UP000316621"/>
    </source>
</evidence>
<dbReference type="Proteomes" id="UP000316621">
    <property type="component" value="Chromosome 2"/>
</dbReference>
<evidence type="ECO:0000256" key="3">
    <source>
        <dbReference type="ARBA" id="ARBA00022840"/>
    </source>
</evidence>
<dbReference type="GO" id="GO:0042026">
    <property type="term" value="P:protein refolding"/>
    <property type="evidence" value="ECO:0007669"/>
    <property type="project" value="InterPro"/>
</dbReference>
<organism evidence="5 6">
    <name type="scientific">Papaver somniferum</name>
    <name type="common">Opium poppy</name>
    <dbReference type="NCBI Taxonomy" id="3469"/>
    <lineage>
        <taxon>Eukaryota</taxon>
        <taxon>Viridiplantae</taxon>
        <taxon>Streptophyta</taxon>
        <taxon>Embryophyta</taxon>
        <taxon>Tracheophyta</taxon>
        <taxon>Spermatophyta</taxon>
        <taxon>Magnoliopsida</taxon>
        <taxon>Ranunculales</taxon>
        <taxon>Papaveraceae</taxon>
        <taxon>Papaveroideae</taxon>
        <taxon>Papaver</taxon>
    </lineage>
</organism>
<evidence type="ECO:0000256" key="2">
    <source>
        <dbReference type="ARBA" id="ARBA00022741"/>
    </source>
</evidence>
<sequence>MFGGEKQYVVLQRICSPKIREAKELYFNKDRCVVNKLILLTSLQITLGPKVRNVVSEMKYDSPKIVKDGVVVAKEVDLEDSVENVSAKLAHYQGRTKKFDVEKALATSLHDFEKEIYGFLWTDNGTVPPFSIPESAIAKNPFTSLLLCSCLPFDILYLLLGLSYHFFNLPYPREEITERFELHGP</sequence>
<dbReference type="EMBL" id="CM010716">
    <property type="protein sequence ID" value="RZC52063.1"/>
    <property type="molecule type" value="Genomic_DNA"/>
</dbReference>
<gene>
    <name evidence="5" type="ORF">C5167_020493</name>
</gene>
<dbReference type="GO" id="GO:0140662">
    <property type="term" value="F:ATP-dependent protein folding chaperone"/>
    <property type="evidence" value="ECO:0007669"/>
    <property type="project" value="InterPro"/>
</dbReference>
<comment type="similarity">
    <text evidence="1">Belongs to the chaperonin (HSP60) family.</text>
</comment>
<dbReference type="STRING" id="3469.A0A4Y7IT56"/>
<accession>A0A4Y7IT56</accession>
<keyword evidence="2" id="KW-0547">Nucleotide-binding</keyword>
<dbReference type="AlphaFoldDB" id="A0A4Y7IT56"/>
<evidence type="ECO:0000256" key="4">
    <source>
        <dbReference type="ARBA" id="ARBA00023186"/>
    </source>
</evidence>
<dbReference type="PANTHER" id="PTHR45633">
    <property type="entry name" value="60 KDA HEAT SHOCK PROTEIN, MITOCHONDRIAL"/>
    <property type="match status" value="1"/>
</dbReference>
<dbReference type="InterPro" id="IPR001844">
    <property type="entry name" value="Cpn60/GroEL"/>
</dbReference>
<dbReference type="SUPFAM" id="SSF48592">
    <property type="entry name" value="GroEL equatorial domain-like"/>
    <property type="match status" value="1"/>
</dbReference>